<dbReference type="GO" id="GO:0009289">
    <property type="term" value="C:pilus"/>
    <property type="evidence" value="ECO:0007669"/>
    <property type="project" value="InterPro"/>
</dbReference>
<dbReference type="Gene3D" id="2.60.40.1090">
    <property type="entry name" value="Fimbrial-type adhesion domain"/>
    <property type="match status" value="1"/>
</dbReference>
<reference evidence="1 2" key="1">
    <citation type="submission" date="2016-04" db="EMBL/GenBank/DDBJ databases">
        <title>ATOL: Assembling a taxonomically balanced genome-scale reconstruction of the evolutionary history of the Enterobacteriaceae.</title>
        <authorList>
            <person name="Plunkett G.III."/>
            <person name="Neeno-Eckwall E.C."/>
            <person name="Glasner J.D."/>
            <person name="Perna N.T."/>
        </authorList>
    </citation>
    <scope>NUCLEOTIDE SEQUENCE [LARGE SCALE GENOMIC DNA]</scope>
    <source>
        <strain evidence="1 2">ATCC 51604</strain>
    </source>
</reference>
<dbReference type="GO" id="GO:0007155">
    <property type="term" value="P:cell adhesion"/>
    <property type="evidence" value="ECO:0007669"/>
    <property type="project" value="InterPro"/>
</dbReference>
<dbReference type="SUPFAM" id="SSF49401">
    <property type="entry name" value="Bacterial adhesins"/>
    <property type="match status" value="1"/>
</dbReference>
<dbReference type="InterPro" id="IPR036937">
    <property type="entry name" value="Adhesion_dom_fimbrial_sf"/>
</dbReference>
<dbReference type="InterPro" id="IPR008966">
    <property type="entry name" value="Adhesion_dom_sf"/>
</dbReference>
<evidence type="ECO:0000313" key="1">
    <source>
        <dbReference type="EMBL" id="OAT17135.1"/>
    </source>
</evidence>
<dbReference type="EMBL" id="LXEP01000044">
    <property type="protein sequence ID" value="OAT17135.1"/>
    <property type="molecule type" value="Genomic_DNA"/>
</dbReference>
<organism evidence="1 2">
    <name type="scientific">Buttiauxella gaviniae ATCC 51604</name>
    <dbReference type="NCBI Taxonomy" id="1354253"/>
    <lineage>
        <taxon>Bacteria</taxon>
        <taxon>Pseudomonadati</taxon>
        <taxon>Pseudomonadota</taxon>
        <taxon>Gammaproteobacteria</taxon>
        <taxon>Enterobacterales</taxon>
        <taxon>Enterobacteriaceae</taxon>
        <taxon>Buttiauxella</taxon>
    </lineage>
</organism>
<evidence type="ECO:0000313" key="2">
    <source>
        <dbReference type="Proteomes" id="UP000078504"/>
    </source>
</evidence>
<proteinExistence type="predicted"/>
<dbReference type="Gene3D" id="2.60.40.3310">
    <property type="match status" value="1"/>
</dbReference>
<accession>A0A1B7HND2</accession>
<dbReference type="AlphaFoldDB" id="A0A1B7HND2"/>
<dbReference type="PATRIC" id="fig|1354253.4.peg.4497"/>
<dbReference type="Proteomes" id="UP000078504">
    <property type="component" value="Unassembled WGS sequence"/>
</dbReference>
<gene>
    <name evidence="1" type="ORF">M977_04381</name>
</gene>
<evidence type="ECO:0008006" key="3">
    <source>
        <dbReference type="Google" id="ProtNLM"/>
    </source>
</evidence>
<name>A0A1B7HND2_9ENTR</name>
<sequence length="440" mass="47467">MISFVNIKLADWLSRNMHFVAMKWRVCFIVGMSVYSVQAGASGHESIDYTNGNQAASGIDADTLTSPFSAPKTLIVDNSLPNGTVLYSWDMYKFDVSFLYNFSAFSGSGDESLLKLGDGSTSRLLETKFIGPGISPIPTNNPGIGVKLYAVYSDQSQACKNNCISSPLGNRLSMKIGPDGQSTAYRAYELNDSYYGYVAYAAVEIIEPSGKHAWQLETNRGLLYLSAELIKTGNVDYSAASTPIVFNQGTNVQYSINSLVKFSGFIGSVLGGGGINIIRPSCQLKTKDYIIPMSNWIAVGVGTRVPGRSLPAKGEEKPVDLSLECSGQVPNVRFKFEDAGSSVLTSKNISLYDSSGGAKINGLEIEMLYNGAHIDVDNSTETNVGTQGETKSTPADKSIFDSESTVKFTARFIQTTDITKNGNAYVGPVTGKVNMWITYD</sequence>
<comment type="caution">
    <text evidence="1">The sequence shown here is derived from an EMBL/GenBank/DDBJ whole genome shotgun (WGS) entry which is preliminary data.</text>
</comment>
<dbReference type="RefSeq" id="WP_064518860.1">
    <property type="nucleotide sequence ID" value="NZ_LXEP01000044.1"/>
</dbReference>
<protein>
    <recommendedName>
        <fullName evidence="3">Fimbrial protein</fullName>
    </recommendedName>
</protein>